<evidence type="ECO:0000256" key="1">
    <source>
        <dbReference type="SAM" id="MobiDB-lite"/>
    </source>
</evidence>
<sequence>MQPKAAHSPPSSPTQNAERATEAMARFWMDESGRRLSREPVPAGAEVWDLYGTLRTRYVYLVENGVPAAYQTRSLPWQENPSAYHQILVTGDCQRIHDAYLRSTDAALRQDLEALVEIGYYAWDSPIYAGTVAPAFGDPGGATQLTLPLPLEFYLRLGLVRELDLGDAR</sequence>
<accession>A0A4P6EDD6</accession>
<dbReference type="KEGG" id="mprt:ET475_09120"/>
<proteinExistence type="predicted"/>
<dbReference type="OrthoDB" id="4745173at2"/>
<protein>
    <submittedName>
        <fullName evidence="2">DUF4237 domain-containing protein</fullName>
    </submittedName>
</protein>
<evidence type="ECO:0000313" key="2">
    <source>
        <dbReference type="EMBL" id="QAY60134.1"/>
    </source>
</evidence>
<feature type="region of interest" description="Disordered" evidence="1">
    <location>
        <begin position="1"/>
        <end position="20"/>
    </location>
</feature>
<reference evidence="2 3" key="1">
    <citation type="submission" date="2019-01" db="EMBL/GenBank/DDBJ databases">
        <title>Genome sequencing of strain DFW100M-13.</title>
        <authorList>
            <person name="Heo J."/>
            <person name="Kim S.-J."/>
            <person name="Kim J.-S."/>
            <person name="Hong S.-B."/>
            <person name="Kwon S.-W."/>
        </authorList>
    </citation>
    <scope>NUCLEOTIDE SEQUENCE [LARGE SCALE GENOMIC DNA]</scope>
    <source>
        <strain evidence="2 3">DFW100M-13</strain>
    </source>
</reference>
<evidence type="ECO:0000313" key="3">
    <source>
        <dbReference type="Proteomes" id="UP000293995"/>
    </source>
</evidence>
<gene>
    <name evidence="2" type="ORF">ET475_09120</name>
</gene>
<dbReference type="EMBL" id="CP035494">
    <property type="protein sequence ID" value="QAY60134.1"/>
    <property type="molecule type" value="Genomic_DNA"/>
</dbReference>
<name>A0A4P6EDD6_9MICO</name>
<dbReference type="AlphaFoldDB" id="A0A4P6EDD6"/>
<dbReference type="Proteomes" id="UP000293995">
    <property type="component" value="Chromosome"/>
</dbReference>
<keyword evidence="3" id="KW-1185">Reference proteome</keyword>
<organism evidence="2 3">
    <name type="scientific">Microbacterium protaetiae</name>
    <dbReference type="NCBI Taxonomy" id="2509458"/>
    <lineage>
        <taxon>Bacteria</taxon>
        <taxon>Bacillati</taxon>
        <taxon>Actinomycetota</taxon>
        <taxon>Actinomycetes</taxon>
        <taxon>Micrococcales</taxon>
        <taxon>Microbacteriaceae</taxon>
        <taxon>Microbacterium</taxon>
    </lineage>
</organism>